<dbReference type="AlphaFoldDB" id="A0A2T2PBD9"/>
<protein>
    <submittedName>
        <fullName evidence="1">Uncharacterized protein</fullName>
    </submittedName>
</protein>
<name>A0A2T2PBD9_CORCC</name>
<keyword evidence="2" id="KW-1185">Reference proteome</keyword>
<accession>A0A2T2PBD9</accession>
<gene>
    <name evidence="1" type="ORF">BS50DRAFT_27988</name>
</gene>
<organism evidence="1 2">
    <name type="scientific">Corynespora cassiicola Philippines</name>
    <dbReference type="NCBI Taxonomy" id="1448308"/>
    <lineage>
        <taxon>Eukaryota</taxon>
        <taxon>Fungi</taxon>
        <taxon>Dikarya</taxon>
        <taxon>Ascomycota</taxon>
        <taxon>Pezizomycotina</taxon>
        <taxon>Dothideomycetes</taxon>
        <taxon>Pleosporomycetidae</taxon>
        <taxon>Pleosporales</taxon>
        <taxon>Corynesporascaceae</taxon>
        <taxon>Corynespora</taxon>
    </lineage>
</organism>
<evidence type="ECO:0000313" key="1">
    <source>
        <dbReference type="EMBL" id="PSN74954.1"/>
    </source>
</evidence>
<dbReference type="EMBL" id="KZ678128">
    <property type="protein sequence ID" value="PSN74954.1"/>
    <property type="molecule type" value="Genomic_DNA"/>
</dbReference>
<reference evidence="1 2" key="1">
    <citation type="journal article" date="2018" name="Front. Microbiol.">
        <title>Genome-Wide Analysis of Corynespora cassiicola Leaf Fall Disease Putative Effectors.</title>
        <authorList>
            <person name="Lopez D."/>
            <person name="Ribeiro S."/>
            <person name="Label P."/>
            <person name="Fumanal B."/>
            <person name="Venisse J.S."/>
            <person name="Kohler A."/>
            <person name="de Oliveira R.R."/>
            <person name="Labutti K."/>
            <person name="Lipzen A."/>
            <person name="Lail K."/>
            <person name="Bauer D."/>
            <person name="Ohm R.A."/>
            <person name="Barry K.W."/>
            <person name="Spatafora J."/>
            <person name="Grigoriev I.V."/>
            <person name="Martin F.M."/>
            <person name="Pujade-Renaud V."/>
        </authorList>
    </citation>
    <scope>NUCLEOTIDE SEQUENCE [LARGE SCALE GENOMIC DNA]</scope>
    <source>
        <strain evidence="1 2">Philippines</strain>
    </source>
</reference>
<dbReference type="Proteomes" id="UP000240883">
    <property type="component" value="Unassembled WGS sequence"/>
</dbReference>
<sequence>MCWPHRFHPQSLLRCRKRSSSKAPVKCRVGVTIMSLGAPLLISLPSGACRADGERAEQALGRLGVWLATMSVA</sequence>
<proteinExistence type="predicted"/>
<evidence type="ECO:0000313" key="2">
    <source>
        <dbReference type="Proteomes" id="UP000240883"/>
    </source>
</evidence>